<accession>A0A8I6XDG9</accession>
<sequence>MMAKHMRNHIQGVVLLSFVFAICLACLRCACGESINNHVHNKVKSVQEGYIDPPCYRDTHKVLGNKFCCKKDKLCWSDLGVCFTNCPCKIDCPSPPMTVTE</sequence>
<keyword evidence="1" id="KW-0732">Signal</keyword>
<evidence type="ECO:0000256" key="1">
    <source>
        <dbReference type="SAM" id="SignalP"/>
    </source>
</evidence>
<dbReference type="AlphaFoldDB" id="A0A8I6XDG9"/>
<dbReference type="EnsemblPlants" id="HORVU.MOREX.r3.3HG0328780.1">
    <property type="protein sequence ID" value="HORVU.MOREX.r3.3HG0328780.1"/>
    <property type="gene ID" value="HORVU.MOREX.r3.3HG0328780"/>
</dbReference>
<reference evidence="2" key="3">
    <citation type="submission" date="2022-01" db="UniProtKB">
        <authorList>
            <consortium name="EnsemblPlants"/>
        </authorList>
    </citation>
    <scope>IDENTIFICATION</scope>
    <source>
        <strain evidence="2">subsp. vulgare</strain>
    </source>
</reference>
<feature type="chain" id="PRO_5035178235" evidence="1">
    <location>
        <begin position="33"/>
        <end position="101"/>
    </location>
</feature>
<organism evidence="2 3">
    <name type="scientific">Hordeum vulgare subsp. vulgare</name>
    <name type="common">Domesticated barley</name>
    <dbReference type="NCBI Taxonomy" id="112509"/>
    <lineage>
        <taxon>Eukaryota</taxon>
        <taxon>Viridiplantae</taxon>
        <taxon>Streptophyta</taxon>
        <taxon>Embryophyta</taxon>
        <taxon>Tracheophyta</taxon>
        <taxon>Spermatophyta</taxon>
        <taxon>Magnoliopsida</taxon>
        <taxon>Liliopsida</taxon>
        <taxon>Poales</taxon>
        <taxon>Poaceae</taxon>
        <taxon>BOP clade</taxon>
        <taxon>Pooideae</taxon>
        <taxon>Triticodae</taxon>
        <taxon>Triticeae</taxon>
        <taxon>Hordeinae</taxon>
        <taxon>Hordeum</taxon>
    </lineage>
</organism>
<reference evidence="3" key="1">
    <citation type="journal article" date="2012" name="Nature">
        <title>A physical, genetic and functional sequence assembly of the barley genome.</title>
        <authorList>
            <consortium name="The International Barley Genome Sequencing Consortium"/>
            <person name="Mayer K.F."/>
            <person name="Waugh R."/>
            <person name="Brown J.W."/>
            <person name="Schulman A."/>
            <person name="Langridge P."/>
            <person name="Platzer M."/>
            <person name="Fincher G.B."/>
            <person name="Muehlbauer G.J."/>
            <person name="Sato K."/>
            <person name="Close T.J."/>
            <person name="Wise R.P."/>
            <person name="Stein N."/>
        </authorList>
    </citation>
    <scope>NUCLEOTIDE SEQUENCE [LARGE SCALE GENOMIC DNA]</scope>
    <source>
        <strain evidence="3">cv. Morex</strain>
    </source>
</reference>
<name>A0A8I6XDG9_HORVV</name>
<proteinExistence type="predicted"/>
<dbReference type="PANTHER" id="PTHR48158">
    <property type="entry name" value="OS11G0453550 PROTEIN"/>
    <property type="match status" value="1"/>
</dbReference>
<feature type="signal peptide" evidence="1">
    <location>
        <begin position="1"/>
        <end position="32"/>
    </location>
</feature>
<dbReference type="Gramene" id="HORVU.MOREX.r2.3HG0273790.1">
    <property type="protein sequence ID" value="HORVU.MOREX.r2.3HG0273790.1"/>
    <property type="gene ID" value="HORVU.MOREX.r2.3HG0273790"/>
</dbReference>
<reference evidence="2" key="2">
    <citation type="submission" date="2020-10" db="EMBL/GenBank/DDBJ databases">
        <authorList>
            <person name="Scholz U."/>
            <person name="Mascher M."/>
            <person name="Fiebig A."/>
        </authorList>
    </citation>
    <scope>NUCLEOTIDE SEQUENCE [LARGE SCALE GENOMIC DNA]</scope>
    <source>
        <strain evidence="2">cv. Morex</strain>
    </source>
</reference>
<keyword evidence="3" id="KW-1185">Reference proteome</keyword>
<evidence type="ECO:0000313" key="2">
    <source>
        <dbReference type="EnsemblPlants" id="HORVU.MOREX.r3.3HG0328780.1"/>
    </source>
</evidence>
<dbReference type="Proteomes" id="UP000011116">
    <property type="component" value="Chromosome 3H"/>
</dbReference>
<protein>
    <submittedName>
        <fullName evidence="2">Uncharacterized protein</fullName>
    </submittedName>
</protein>
<dbReference type="PANTHER" id="PTHR48158:SF1">
    <property type="entry name" value="OS11G0453550 PROTEIN"/>
    <property type="match status" value="1"/>
</dbReference>
<dbReference type="Gramene" id="HORVU.MOREX.r3.3HG0328780.1">
    <property type="protein sequence ID" value="HORVU.MOREX.r3.3HG0328780.1"/>
    <property type="gene ID" value="HORVU.MOREX.r3.3HG0328780"/>
</dbReference>
<evidence type="ECO:0000313" key="3">
    <source>
        <dbReference type="Proteomes" id="UP000011116"/>
    </source>
</evidence>